<dbReference type="PATRIC" id="fig|351160.9.peg.361"/>
<dbReference type="PROSITE" id="PS51186">
    <property type="entry name" value="GNAT"/>
    <property type="match status" value="1"/>
</dbReference>
<keyword evidence="3" id="KW-1185">Reference proteome</keyword>
<evidence type="ECO:0000259" key="1">
    <source>
        <dbReference type="PROSITE" id="PS51186"/>
    </source>
</evidence>
<dbReference type="GO" id="GO:0016747">
    <property type="term" value="F:acyltransferase activity, transferring groups other than amino-acyl groups"/>
    <property type="evidence" value="ECO:0007669"/>
    <property type="project" value="InterPro"/>
</dbReference>
<dbReference type="KEGG" id="rci:RRC166"/>
<dbReference type="STRING" id="351160.RRC166"/>
<dbReference type="eggNOG" id="arCOG00844">
    <property type="taxonomic scope" value="Archaea"/>
</dbReference>
<sequence>MHVAESSPKLTFRLARLDDAAAICEVHKSHVFNWYRIVDSEQFDVEYDHLSVEDRWGFGGPWMSPETCAIHLNNLLLMRHLPYVAELGGRIVAEMELFIGREGEPYGRNCHIGLLYVHKDFTGKGTGISLIRHAREVARERGCESLTVSAMPHNEAFYLKCGFSYGHRLVQLNAPVRRYMVETSALQPPLSKQSFTWGMDLTIGRLQSSAYHLFELSDSYALPAFASVDKRTSFLSVSGHPSMITWTSGSIEEATVYAWSSGASARDLAAAAMKLLEPAGIRNANLLLTRDDYESLSGEIDAALVGTRATLIYPL</sequence>
<dbReference type="InterPro" id="IPR000182">
    <property type="entry name" value="GNAT_dom"/>
</dbReference>
<accession>Q0W121</accession>
<protein>
    <submittedName>
        <fullName evidence="2">Acetyltransferase (GNAT family)</fullName>
    </submittedName>
</protein>
<dbReference type="Pfam" id="PF00583">
    <property type="entry name" value="Acetyltransf_1"/>
    <property type="match status" value="1"/>
</dbReference>
<evidence type="ECO:0000313" key="2">
    <source>
        <dbReference type="EMBL" id="CAJ37922.1"/>
    </source>
</evidence>
<dbReference type="Gene3D" id="3.40.630.30">
    <property type="match status" value="1"/>
</dbReference>
<organism evidence="2 3">
    <name type="scientific">Methanocella arvoryzae (strain DSM 22066 / NBRC 105507 / MRE50)</name>
    <dbReference type="NCBI Taxonomy" id="351160"/>
    <lineage>
        <taxon>Archaea</taxon>
        <taxon>Methanobacteriati</taxon>
        <taxon>Methanobacteriota</taxon>
        <taxon>Stenosarchaea group</taxon>
        <taxon>Methanomicrobia</taxon>
        <taxon>Methanocellales</taxon>
        <taxon>Methanocellaceae</taxon>
        <taxon>Methanocella</taxon>
    </lineage>
</organism>
<dbReference type="InterPro" id="IPR016181">
    <property type="entry name" value="Acyl_CoA_acyltransferase"/>
</dbReference>
<name>Q0W121_METAR</name>
<dbReference type="CDD" id="cd04301">
    <property type="entry name" value="NAT_SF"/>
    <property type="match status" value="1"/>
</dbReference>
<dbReference type="OrthoDB" id="194677at2157"/>
<dbReference type="GeneID" id="5145214"/>
<reference evidence="2 3" key="1">
    <citation type="journal article" date="2006" name="Science">
        <title>Genome of rice cluster I archaea -- the key methane producers in the rice rhizosphere.</title>
        <authorList>
            <person name="Erkel C."/>
            <person name="Kube M."/>
            <person name="Reinhardt R."/>
            <person name="Liesack W."/>
        </authorList>
    </citation>
    <scope>NUCLEOTIDE SEQUENCE [LARGE SCALE GENOMIC DNA]</scope>
    <source>
        <strain evidence="3">DSM 22066 / NBRC 105507 / MRE50</strain>
    </source>
</reference>
<feature type="domain" description="N-acetyltransferase" evidence="1">
    <location>
        <begin position="10"/>
        <end position="185"/>
    </location>
</feature>
<dbReference type="AlphaFoldDB" id="Q0W121"/>
<dbReference type="SUPFAM" id="SSF55729">
    <property type="entry name" value="Acyl-CoA N-acyltransferases (Nat)"/>
    <property type="match status" value="1"/>
</dbReference>
<evidence type="ECO:0000313" key="3">
    <source>
        <dbReference type="Proteomes" id="UP000000663"/>
    </source>
</evidence>
<dbReference type="RefSeq" id="WP_012034672.1">
    <property type="nucleotide sequence ID" value="NC_009464.1"/>
</dbReference>
<dbReference type="EMBL" id="AM114193">
    <property type="protein sequence ID" value="CAJ37922.1"/>
    <property type="molecule type" value="Genomic_DNA"/>
</dbReference>
<proteinExistence type="predicted"/>
<dbReference type="Proteomes" id="UP000000663">
    <property type="component" value="Chromosome"/>
</dbReference>
<gene>
    <name evidence="2" type="ORF">RRC166</name>
</gene>